<dbReference type="SUPFAM" id="SSF49879">
    <property type="entry name" value="SMAD/FHA domain"/>
    <property type="match status" value="1"/>
</dbReference>
<dbReference type="RefSeq" id="WP_348945245.1">
    <property type="nucleotide sequence ID" value="NZ_CP157355.1"/>
</dbReference>
<dbReference type="SMART" id="SM00240">
    <property type="entry name" value="FHA"/>
    <property type="match status" value="1"/>
</dbReference>
<dbReference type="AlphaFoldDB" id="A0AAU7FBJ5"/>
<sequence length="211" mass="22825">MYLQLLTTQGEPTVNQPSIRIYKQSFSLGTSVNCDVRLPDTGAISAIHAVISENNGQLTITDQGEFTPVWLNGKALGFGESSGLHVGDMLRISTQLIKMCGQENELPPIAPQQNSADFLAFSVTHSNPAPIPTTVSTHGNLPYAQKPSELDQLFFLNSTVNTMNSPSHLDPLHALSQAEQVSLTHSVQTLKTHHSHITADDAIDALFGIKK</sequence>
<dbReference type="Pfam" id="PF00498">
    <property type="entry name" value="FHA"/>
    <property type="match status" value="1"/>
</dbReference>
<evidence type="ECO:0000259" key="1">
    <source>
        <dbReference type="PROSITE" id="PS50006"/>
    </source>
</evidence>
<protein>
    <submittedName>
        <fullName evidence="2">FHA domain-containing protein</fullName>
    </submittedName>
</protein>
<proteinExistence type="predicted"/>
<evidence type="ECO:0000313" key="2">
    <source>
        <dbReference type="EMBL" id="XBM00918.1"/>
    </source>
</evidence>
<dbReference type="PROSITE" id="PS50006">
    <property type="entry name" value="FHA_DOMAIN"/>
    <property type="match status" value="1"/>
</dbReference>
<organism evidence="2">
    <name type="scientific">Chitinibacter mangrovi</name>
    <dbReference type="NCBI Taxonomy" id="3153927"/>
    <lineage>
        <taxon>Bacteria</taxon>
        <taxon>Pseudomonadati</taxon>
        <taxon>Pseudomonadota</taxon>
        <taxon>Betaproteobacteria</taxon>
        <taxon>Neisseriales</taxon>
        <taxon>Chitinibacteraceae</taxon>
        <taxon>Chitinibacter</taxon>
    </lineage>
</organism>
<dbReference type="InterPro" id="IPR000253">
    <property type="entry name" value="FHA_dom"/>
</dbReference>
<accession>A0AAU7FBJ5</accession>
<dbReference type="Gene3D" id="2.60.200.20">
    <property type="match status" value="1"/>
</dbReference>
<dbReference type="CDD" id="cd00060">
    <property type="entry name" value="FHA"/>
    <property type="match status" value="1"/>
</dbReference>
<dbReference type="EMBL" id="CP157355">
    <property type="protein sequence ID" value="XBM00918.1"/>
    <property type="molecule type" value="Genomic_DNA"/>
</dbReference>
<dbReference type="InterPro" id="IPR008984">
    <property type="entry name" value="SMAD_FHA_dom_sf"/>
</dbReference>
<reference evidence="2" key="1">
    <citation type="submission" date="2024-05" db="EMBL/GenBank/DDBJ databases">
        <authorList>
            <person name="Yang L."/>
            <person name="Pan L."/>
        </authorList>
    </citation>
    <scope>NUCLEOTIDE SEQUENCE</scope>
    <source>
        <strain evidence="2">FCG-7</strain>
    </source>
</reference>
<gene>
    <name evidence="2" type="ORF">ABHF33_01140</name>
</gene>
<dbReference type="KEGG" id="cmav:ABHF33_01140"/>
<name>A0AAU7FBJ5_9NEIS</name>
<feature type="domain" description="FHA" evidence="1">
    <location>
        <begin position="26"/>
        <end position="76"/>
    </location>
</feature>